<accession>A0ACB9BB18</accession>
<comment type="caution">
    <text evidence="1">The sequence shown here is derived from an EMBL/GenBank/DDBJ whole genome shotgun (WGS) entry which is preliminary data.</text>
</comment>
<reference evidence="1 2" key="2">
    <citation type="journal article" date="2022" name="Mol. Ecol. Resour.">
        <title>The genomes of chicory, endive, great burdock and yacon provide insights into Asteraceae paleo-polyploidization history and plant inulin production.</title>
        <authorList>
            <person name="Fan W."/>
            <person name="Wang S."/>
            <person name="Wang H."/>
            <person name="Wang A."/>
            <person name="Jiang F."/>
            <person name="Liu H."/>
            <person name="Zhao H."/>
            <person name="Xu D."/>
            <person name="Zhang Y."/>
        </authorList>
    </citation>
    <scope>NUCLEOTIDE SEQUENCE [LARGE SCALE GENOMIC DNA]</scope>
    <source>
        <strain evidence="2">cv. Niubang</strain>
    </source>
</reference>
<dbReference type="EMBL" id="CM042052">
    <property type="protein sequence ID" value="KAI3719109.1"/>
    <property type="molecule type" value="Genomic_DNA"/>
</dbReference>
<sequence>MVRSKSGGGVGFKRGGAYSVKVFPVKVFSVKISMVNIRRRLSNMPEDHVEVESTADRPPLVITSEGPPRPNILGGGPEEIPHTNIAAGNAIMEEVTMETRIRDNMMLAMNSAMAQQQEFFMKLLEDRDASHRQLEMMAENIVMGSGGGPVVVVTEDQGENGSKGKTKGCTYKAFLGCNPKEFAGSDNSVACMYWLKEVEMAFESSDCDTSQQVKFASQLLRGEALIWWNFTRSALTPEVLAKLTWPVFKEKMMDKYCSERSLDKLEREFRDLKKGTLSVTDYSKRFLKKLNLVGHLVPDEKSKIKAYQQGLPAEMRTLVKNARGSTLQEVIEESLHK</sequence>
<proteinExistence type="predicted"/>
<gene>
    <name evidence="1" type="ORF">L6452_20000</name>
</gene>
<protein>
    <submittedName>
        <fullName evidence="1">Uncharacterized protein</fullName>
    </submittedName>
</protein>
<evidence type="ECO:0000313" key="2">
    <source>
        <dbReference type="Proteomes" id="UP001055879"/>
    </source>
</evidence>
<dbReference type="Proteomes" id="UP001055879">
    <property type="component" value="Linkage Group LG06"/>
</dbReference>
<evidence type="ECO:0000313" key="1">
    <source>
        <dbReference type="EMBL" id="KAI3719109.1"/>
    </source>
</evidence>
<name>A0ACB9BB18_ARCLA</name>
<keyword evidence="2" id="KW-1185">Reference proteome</keyword>
<reference evidence="2" key="1">
    <citation type="journal article" date="2022" name="Mol. Ecol. Resour.">
        <title>The genomes of chicory, endive, great burdock and yacon provide insights into Asteraceae palaeo-polyploidization history and plant inulin production.</title>
        <authorList>
            <person name="Fan W."/>
            <person name="Wang S."/>
            <person name="Wang H."/>
            <person name="Wang A."/>
            <person name="Jiang F."/>
            <person name="Liu H."/>
            <person name="Zhao H."/>
            <person name="Xu D."/>
            <person name="Zhang Y."/>
        </authorList>
    </citation>
    <scope>NUCLEOTIDE SEQUENCE [LARGE SCALE GENOMIC DNA]</scope>
    <source>
        <strain evidence="2">cv. Niubang</strain>
    </source>
</reference>
<organism evidence="1 2">
    <name type="scientific">Arctium lappa</name>
    <name type="common">Greater burdock</name>
    <name type="synonym">Lappa major</name>
    <dbReference type="NCBI Taxonomy" id="4217"/>
    <lineage>
        <taxon>Eukaryota</taxon>
        <taxon>Viridiplantae</taxon>
        <taxon>Streptophyta</taxon>
        <taxon>Embryophyta</taxon>
        <taxon>Tracheophyta</taxon>
        <taxon>Spermatophyta</taxon>
        <taxon>Magnoliopsida</taxon>
        <taxon>eudicotyledons</taxon>
        <taxon>Gunneridae</taxon>
        <taxon>Pentapetalae</taxon>
        <taxon>asterids</taxon>
        <taxon>campanulids</taxon>
        <taxon>Asterales</taxon>
        <taxon>Asteraceae</taxon>
        <taxon>Carduoideae</taxon>
        <taxon>Cardueae</taxon>
        <taxon>Arctiinae</taxon>
        <taxon>Arctium</taxon>
    </lineage>
</organism>